<dbReference type="FunFam" id="3.30.479.30:FF:000003">
    <property type="entry name" value="Flotillin 2"/>
    <property type="match status" value="1"/>
</dbReference>
<evidence type="ECO:0000313" key="7">
    <source>
        <dbReference type="Ensembl" id="ENSLCAP00010040609.1"/>
    </source>
</evidence>
<dbReference type="AlphaFoldDB" id="A0A4W6EN67"/>
<reference evidence="7" key="2">
    <citation type="submission" date="2025-08" db="UniProtKB">
        <authorList>
            <consortium name="Ensembl"/>
        </authorList>
    </citation>
    <scope>IDENTIFICATION</scope>
</reference>
<dbReference type="InterPro" id="IPR031905">
    <property type="entry name" value="Flotillin_C"/>
</dbReference>
<dbReference type="InterPro" id="IPR036013">
    <property type="entry name" value="Band_7/SPFH_dom_sf"/>
</dbReference>
<comment type="subcellular location">
    <subcellularLocation>
        <location evidence="4">Membrane</location>
    </subcellularLocation>
    <subcellularLocation>
        <location evidence="4">Endosome</location>
    </subcellularLocation>
</comment>
<dbReference type="Proteomes" id="UP000314980">
    <property type="component" value="Unassembled WGS sequence"/>
</dbReference>
<feature type="coiled-coil region" evidence="5">
    <location>
        <begin position="259"/>
        <end position="317"/>
    </location>
</feature>
<evidence type="ECO:0000259" key="6">
    <source>
        <dbReference type="SMART" id="SM00244"/>
    </source>
</evidence>
<keyword evidence="5" id="KW-0175">Coiled coil</keyword>
<proteinExistence type="inferred from homology"/>
<evidence type="ECO:0000313" key="8">
    <source>
        <dbReference type="Proteomes" id="UP000314980"/>
    </source>
</evidence>
<organism evidence="7 8">
    <name type="scientific">Lates calcarifer</name>
    <name type="common">Barramundi</name>
    <name type="synonym">Holocentrus calcarifer</name>
    <dbReference type="NCBI Taxonomy" id="8187"/>
    <lineage>
        <taxon>Eukaryota</taxon>
        <taxon>Metazoa</taxon>
        <taxon>Chordata</taxon>
        <taxon>Craniata</taxon>
        <taxon>Vertebrata</taxon>
        <taxon>Euteleostomi</taxon>
        <taxon>Actinopterygii</taxon>
        <taxon>Neopterygii</taxon>
        <taxon>Teleostei</taxon>
        <taxon>Neoteleostei</taxon>
        <taxon>Acanthomorphata</taxon>
        <taxon>Carangaria</taxon>
        <taxon>Carangaria incertae sedis</taxon>
        <taxon>Centropomidae</taxon>
        <taxon>Lates</taxon>
    </lineage>
</organism>
<dbReference type="Gene3D" id="3.30.479.30">
    <property type="entry name" value="Band 7 domain"/>
    <property type="match status" value="1"/>
</dbReference>
<dbReference type="GO" id="GO:0072659">
    <property type="term" value="P:protein localization to plasma membrane"/>
    <property type="evidence" value="ECO:0007669"/>
    <property type="project" value="TreeGrafter"/>
</dbReference>
<reference evidence="7" key="3">
    <citation type="submission" date="2025-09" db="UniProtKB">
        <authorList>
            <consortium name="Ensembl"/>
        </authorList>
    </citation>
    <scope>IDENTIFICATION</scope>
</reference>
<feature type="domain" description="Band 7" evidence="6">
    <location>
        <begin position="130"/>
        <end position="312"/>
    </location>
</feature>
<dbReference type="GeneTree" id="ENSGT00560000077232"/>
<comment type="subunit">
    <text evidence="4">Heterooligomeric complex.</text>
</comment>
<accession>A0A4W6EN67</accession>
<evidence type="ECO:0000256" key="5">
    <source>
        <dbReference type="SAM" id="Coils"/>
    </source>
</evidence>
<reference evidence="8" key="1">
    <citation type="submission" date="2015-09" db="EMBL/GenBank/DDBJ databases">
        <authorList>
            <person name="Sai Rama Sridatta P."/>
        </authorList>
    </citation>
    <scope>NUCLEOTIDE SEQUENCE [LARGE SCALE GENOMIC DNA]</scope>
</reference>
<dbReference type="GO" id="GO:0005768">
    <property type="term" value="C:endosome"/>
    <property type="evidence" value="ECO:0007669"/>
    <property type="project" value="UniProtKB-SubCell"/>
</dbReference>
<dbReference type="SUPFAM" id="SSF117892">
    <property type="entry name" value="Band 7/SPFH domain"/>
    <property type="match status" value="1"/>
</dbReference>
<comment type="similarity">
    <text evidence="1 4">Belongs to the band 7/mec-2 family. Flotillin subfamily.</text>
</comment>
<dbReference type="GO" id="GO:0045661">
    <property type="term" value="P:regulation of myoblast differentiation"/>
    <property type="evidence" value="ECO:0007669"/>
    <property type="project" value="TreeGrafter"/>
</dbReference>
<dbReference type="SMART" id="SM00244">
    <property type="entry name" value="PHB"/>
    <property type="match status" value="1"/>
</dbReference>
<gene>
    <name evidence="7" type="primary">FLOT2</name>
</gene>
<sequence>MGNCHTVGPNEALVVSGGCCGSDQKTYVVGGWAWAWWLISDIQRMSLEVMTILCRCENIETSEGVPLDVTGVAQVIHFKRPSEKKKQITLEIMTLQPKCEDVETAEGVAITVTGVAQVKVMTENELLGYACEQFLGKSVMEIKSVILQTLEGHLRAILGTLTVEQIYQDRDKFASLVREVAAPDVGRMGIEILSFTIKDVYDKVEYLSSLGKTQTAAVQRDADIGVAEAERDAGIREAECKKEMMDVKFLADTKMADSKRELEMQKASFNQEVNTKKAEAQLAYELQAAKEQQKIRLEEIEIEVVQRKKQISIEEKEIARTDKELIATVKRPAEAEAYKMQQLAEGQKIKKVLTAQAEAEKIRCIGEAEAASIEAVGKAEAEKMRLKAEAYQQYGEAAKTALVLEALPKIASKVAAPLSKTDEIVILSGEGSRVTGEVNRLLAELPVSVNALTGVDLTKVRMALVQCGVEANMKNFTTHIKTKFNSYA</sequence>
<dbReference type="InterPro" id="IPR027705">
    <property type="entry name" value="Flotillin_fam"/>
</dbReference>
<dbReference type="GO" id="GO:1904086">
    <property type="term" value="P:regulation of epiboly involved in gastrulation with mouth forming second"/>
    <property type="evidence" value="ECO:0007669"/>
    <property type="project" value="Ensembl"/>
</dbReference>
<evidence type="ECO:0000256" key="2">
    <source>
        <dbReference type="ARBA" id="ARBA00022753"/>
    </source>
</evidence>
<evidence type="ECO:0000256" key="4">
    <source>
        <dbReference type="RuleBase" id="RU366054"/>
    </source>
</evidence>
<dbReference type="InterPro" id="IPR001107">
    <property type="entry name" value="Band_7"/>
</dbReference>
<dbReference type="PANTHER" id="PTHR13806">
    <property type="entry name" value="FLOTILLIN-RELATED"/>
    <property type="match status" value="1"/>
</dbReference>
<protein>
    <recommendedName>
        <fullName evidence="4">Flotillin</fullName>
    </recommendedName>
</protein>
<evidence type="ECO:0000256" key="1">
    <source>
        <dbReference type="ARBA" id="ARBA00007161"/>
    </source>
</evidence>
<dbReference type="GO" id="GO:0002020">
    <property type="term" value="F:protease binding"/>
    <property type="evidence" value="ECO:0007669"/>
    <property type="project" value="TreeGrafter"/>
</dbReference>
<keyword evidence="3 4" id="KW-0472">Membrane</keyword>
<dbReference type="GO" id="GO:0016600">
    <property type="term" value="C:flotillin complex"/>
    <property type="evidence" value="ECO:0007669"/>
    <property type="project" value="TreeGrafter"/>
</dbReference>
<keyword evidence="2" id="KW-0967">Endosome</keyword>
<evidence type="ECO:0000256" key="3">
    <source>
        <dbReference type="ARBA" id="ARBA00023136"/>
    </source>
</evidence>
<dbReference type="STRING" id="8187.ENSLCAP00010040609"/>
<dbReference type="Pfam" id="PF01145">
    <property type="entry name" value="Band_7"/>
    <property type="match status" value="1"/>
</dbReference>
<dbReference type="Ensembl" id="ENSLCAT00010041568.1">
    <property type="protein sequence ID" value="ENSLCAP00010040609.1"/>
    <property type="gene ID" value="ENSLCAG00010018946.1"/>
</dbReference>
<keyword evidence="8" id="KW-1185">Reference proteome</keyword>
<dbReference type="InParanoid" id="A0A4W6EN67"/>
<dbReference type="PANTHER" id="PTHR13806:SF46">
    <property type="entry name" value="FLOTILLIN-1-RELATED"/>
    <property type="match status" value="1"/>
</dbReference>
<dbReference type="Pfam" id="PF15975">
    <property type="entry name" value="Flot"/>
    <property type="match status" value="1"/>
</dbReference>
<dbReference type="GO" id="GO:2000047">
    <property type="term" value="P:regulation of cell-cell adhesion mediated by cadherin"/>
    <property type="evidence" value="ECO:0007669"/>
    <property type="project" value="Ensembl"/>
</dbReference>
<name>A0A4W6EN67_LATCA</name>
<dbReference type="CDD" id="cd03399">
    <property type="entry name" value="SPFH_flotillin"/>
    <property type="match status" value="1"/>
</dbReference>